<feature type="transmembrane region" description="Helical" evidence="2">
    <location>
        <begin position="625"/>
        <end position="646"/>
    </location>
</feature>
<dbReference type="InterPro" id="IPR027417">
    <property type="entry name" value="P-loop_NTPase"/>
</dbReference>
<keyword evidence="2" id="KW-0812">Transmembrane</keyword>
<dbReference type="HOGENOM" id="CLU_332357_0_0_1"/>
<dbReference type="RefSeq" id="XP_016597906.1">
    <property type="nucleotide sequence ID" value="XM_016744988.1"/>
</dbReference>
<feature type="transmembrane region" description="Helical" evidence="2">
    <location>
        <begin position="740"/>
        <end position="759"/>
    </location>
</feature>
<dbReference type="Pfam" id="PF24913">
    <property type="entry name" value="WHD_AAA_fung"/>
    <property type="match status" value="1"/>
</dbReference>
<dbReference type="EMBL" id="JQFZ01000170">
    <property type="protein sequence ID" value="KGO56111.1"/>
    <property type="molecule type" value="Genomic_DNA"/>
</dbReference>
<dbReference type="AlphaFoldDB" id="A0A0A2KLQ8"/>
<feature type="domain" description="Orc1-like AAA ATPase" evidence="3">
    <location>
        <begin position="112"/>
        <end position="244"/>
    </location>
</feature>
<name>A0A0A2KLQ8_PENEN</name>
<dbReference type="PANTHER" id="PTHR36168:SF1">
    <property type="entry name" value="ORC1-LIKE AAA ATPASE DOMAIN-CONTAINING PROTEIN"/>
    <property type="match status" value="1"/>
</dbReference>
<keyword evidence="2" id="KW-0472">Membrane</keyword>
<evidence type="ECO:0000259" key="3">
    <source>
        <dbReference type="Pfam" id="PF13191"/>
    </source>
</evidence>
<feature type="region of interest" description="Disordered" evidence="1">
    <location>
        <begin position="1"/>
        <end position="29"/>
    </location>
</feature>
<feature type="transmembrane region" description="Helical" evidence="2">
    <location>
        <begin position="699"/>
        <end position="720"/>
    </location>
</feature>
<proteinExistence type="predicted"/>
<gene>
    <name evidence="5" type="ORF">PEX2_077180</name>
</gene>
<dbReference type="VEuPathDB" id="FungiDB:PEXP_050190"/>
<dbReference type="PANTHER" id="PTHR36168">
    <property type="entry name" value="CHROMOSOME 1, WHOLE GENOME SHOTGUN SEQUENCE"/>
    <property type="match status" value="1"/>
</dbReference>
<keyword evidence="6" id="KW-1185">Reference proteome</keyword>
<evidence type="ECO:0008006" key="7">
    <source>
        <dbReference type="Google" id="ProtNLM"/>
    </source>
</evidence>
<feature type="transmembrane region" description="Helical" evidence="2">
    <location>
        <begin position="562"/>
        <end position="586"/>
    </location>
</feature>
<dbReference type="GeneID" id="27680408"/>
<feature type="transmembrane region" description="Helical" evidence="2">
    <location>
        <begin position="805"/>
        <end position="825"/>
    </location>
</feature>
<feature type="domain" description="AAA protein C-terminal winged helix" evidence="4">
    <location>
        <begin position="347"/>
        <end position="466"/>
    </location>
</feature>
<feature type="transmembrane region" description="Helical" evidence="2">
    <location>
        <begin position="652"/>
        <end position="669"/>
    </location>
</feature>
<dbReference type="InterPro" id="IPR041664">
    <property type="entry name" value="AAA_16"/>
</dbReference>
<dbReference type="OrthoDB" id="511599at2759"/>
<dbReference type="Proteomes" id="UP000030143">
    <property type="component" value="Unassembled WGS sequence"/>
</dbReference>
<dbReference type="SUPFAM" id="SSF52540">
    <property type="entry name" value="P-loop containing nucleoside triphosphate hydrolases"/>
    <property type="match status" value="1"/>
</dbReference>
<sequence>MTPDPTDQNDSDEGKGKGQGRNSDSDPNFKSTILKMLETAATTAASIAILGAAGYWYHQYYKYLILDKMDNAFNPGDPALEVAGVVSGKHKYRHEEHWVVRNEQPRIDDIVAGKQSGHYYLMIGEKGTGKTSMLLEAMRKINGNSCALFEAHADLEIFRIRLGKALDYEFHEDYIGSLFSIRGPRDTTALLDIERAFNKLEKVALTRRRDGSTPLILIINSTHLVRDDHDGQDLLEMIQQRAEQWAASGLVTTILNSDDYWVYERLKRYATRMEVIPVTDLPKDKAMSALKKYRQQFHNETLPSEVLEQVYDKVGGRLSFLNRVAKSQDITRTCDEICQAEKTWFLNKCWILGMEMDDDVMDQQKYASAAMVLAKALVDKEKAMESNYHEEQGHILPEIPLHEAREIMTRADFIQSYDHENIFTIDSRAMVRADSVPMQRAFQEICAIENFDKHLDGTLQRIGDIESLGRTRELTIKDLWDSGKYRVVVRDNRGRESGTVEFAVAEREVISLSKFGNPKMPTKTPKKRTVSWSESTRPARELATTATAQTSRLACIPSLARFLLVVLSSLIVSSVLFTLTSTFTVGDLGPISKHLEEWWEVGGLIAWRAVEVGLAWVLGFDGRDVASFLFLTHLPTYSLLSFFYGIRPTSALIAYGVTIVSTALPFALLRRPSSVHNLSHTSADAVANRNILQDKTTTVFTTLLATSIFSVVLYVSYATWLPTQLVIHFEGLPDISAAHAGPAGLPVLFLTLIPAGWAARDFLFVSSTGYSTTPTGSASCCEGEYLAASICRNTWGKLTTKTRVLVSRSIILALVVLINTIVQVAGTISDVSVEGAATWGAVWAFATLTAGATFGWIEAVDGV</sequence>
<dbReference type="Pfam" id="PF13191">
    <property type="entry name" value="AAA_16"/>
    <property type="match status" value="1"/>
</dbReference>
<comment type="caution">
    <text evidence="5">The sequence shown here is derived from an EMBL/GenBank/DDBJ whole genome shotgun (WGS) entry which is preliminary data.</text>
</comment>
<feature type="transmembrane region" description="Helical" evidence="2">
    <location>
        <begin position="39"/>
        <end position="58"/>
    </location>
</feature>
<dbReference type="STRING" id="27334.A0A0A2KLQ8"/>
<evidence type="ECO:0000313" key="6">
    <source>
        <dbReference type="Proteomes" id="UP000030143"/>
    </source>
</evidence>
<keyword evidence="2" id="KW-1133">Transmembrane helix</keyword>
<protein>
    <recommendedName>
        <fullName evidence="7">Orc1-like AAA ATPase domain-containing protein</fullName>
    </recommendedName>
</protein>
<evidence type="ECO:0000259" key="4">
    <source>
        <dbReference type="Pfam" id="PF24913"/>
    </source>
</evidence>
<accession>A0A0A2KLQ8</accession>
<reference evidence="5 6" key="1">
    <citation type="journal article" date="2015" name="Mol. Plant Microbe Interact.">
        <title>Genome, transcriptome, and functional analyses of Penicillium expansum provide new insights into secondary metabolism and pathogenicity.</title>
        <authorList>
            <person name="Ballester A.R."/>
            <person name="Marcet-Houben M."/>
            <person name="Levin E."/>
            <person name="Sela N."/>
            <person name="Selma-Lazaro C."/>
            <person name="Carmona L."/>
            <person name="Wisniewski M."/>
            <person name="Droby S."/>
            <person name="Gonzalez-Candelas L."/>
            <person name="Gabaldon T."/>
        </authorList>
    </citation>
    <scope>NUCLEOTIDE SEQUENCE [LARGE SCALE GENOMIC DNA]</scope>
    <source>
        <strain evidence="5 6">MD-8</strain>
    </source>
</reference>
<feature type="transmembrane region" description="Helical" evidence="2">
    <location>
        <begin position="598"/>
        <end position="618"/>
    </location>
</feature>
<evidence type="ECO:0000256" key="1">
    <source>
        <dbReference type="SAM" id="MobiDB-lite"/>
    </source>
</evidence>
<feature type="transmembrane region" description="Helical" evidence="2">
    <location>
        <begin position="837"/>
        <end position="857"/>
    </location>
</feature>
<feature type="compositionally biased region" description="Polar residues" evidence="1">
    <location>
        <begin position="20"/>
        <end position="29"/>
    </location>
</feature>
<dbReference type="InterPro" id="IPR056808">
    <property type="entry name" value="HTH_AAA"/>
</dbReference>
<evidence type="ECO:0000256" key="2">
    <source>
        <dbReference type="SAM" id="Phobius"/>
    </source>
</evidence>
<organism evidence="5 6">
    <name type="scientific">Penicillium expansum</name>
    <name type="common">Blue mold rot fungus</name>
    <dbReference type="NCBI Taxonomy" id="27334"/>
    <lineage>
        <taxon>Eukaryota</taxon>
        <taxon>Fungi</taxon>
        <taxon>Dikarya</taxon>
        <taxon>Ascomycota</taxon>
        <taxon>Pezizomycotina</taxon>
        <taxon>Eurotiomycetes</taxon>
        <taxon>Eurotiomycetidae</taxon>
        <taxon>Eurotiales</taxon>
        <taxon>Aspergillaceae</taxon>
        <taxon>Penicillium</taxon>
    </lineage>
</organism>
<evidence type="ECO:0000313" key="5">
    <source>
        <dbReference type="EMBL" id="KGO56111.1"/>
    </source>
</evidence>
<dbReference type="PhylomeDB" id="A0A0A2KLQ8"/>